<evidence type="ECO:0000313" key="3">
    <source>
        <dbReference type="Proteomes" id="UP001595907"/>
    </source>
</evidence>
<evidence type="ECO:0000256" key="1">
    <source>
        <dbReference type="SAM" id="Phobius"/>
    </source>
</evidence>
<name>A0ABV8QVD9_9BACT</name>
<feature type="transmembrane region" description="Helical" evidence="1">
    <location>
        <begin position="12"/>
        <end position="36"/>
    </location>
</feature>
<proteinExistence type="predicted"/>
<keyword evidence="1" id="KW-0812">Transmembrane</keyword>
<protein>
    <submittedName>
        <fullName evidence="2">DUF6526 family protein</fullName>
    </submittedName>
</protein>
<keyword evidence="3" id="KW-1185">Reference proteome</keyword>
<organism evidence="2 3">
    <name type="scientific">Ferruginibacter yonginensis</name>
    <dbReference type="NCBI Taxonomy" id="1310416"/>
    <lineage>
        <taxon>Bacteria</taxon>
        <taxon>Pseudomonadati</taxon>
        <taxon>Bacteroidota</taxon>
        <taxon>Chitinophagia</taxon>
        <taxon>Chitinophagales</taxon>
        <taxon>Chitinophagaceae</taxon>
        <taxon>Ferruginibacter</taxon>
    </lineage>
</organism>
<dbReference type="Pfam" id="PF20136">
    <property type="entry name" value="DUF6526"/>
    <property type="match status" value="1"/>
</dbReference>
<dbReference type="RefSeq" id="WP_379710543.1">
    <property type="nucleotide sequence ID" value="NZ_JBHSCZ010000003.1"/>
</dbReference>
<comment type="caution">
    <text evidence="2">The sequence shown here is derived from an EMBL/GenBank/DDBJ whole genome shotgun (WGS) entry which is preliminary data.</text>
</comment>
<reference evidence="3" key="1">
    <citation type="journal article" date="2019" name="Int. J. Syst. Evol. Microbiol.">
        <title>The Global Catalogue of Microorganisms (GCM) 10K type strain sequencing project: providing services to taxonomists for standard genome sequencing and annotation.</title>
        <authorList>
            <consortium name="The Broad Institute Genomics Platform"/>
            <consortium name="The Broad Institute Genome Sequencing Center for Infectious Disease"/>
            <person name="Wu L."/>
            <person name="Ma J."/>
        </authorList>
    </citation>
    <scope>NUCLEOTIDE SEQUENCE [LARGE SCALE GENOMIC DNA]</scope>
    <source>
        <strain evidence="3">CECT 8289</strain>
    </source>
</reference>
<evidence type="ECO:0000313" key="2">
    <source>
        <dbReference type="EMBL" id="MFC4263657.1"/>
    </source>
</evidence>
<dbReference type="EMBL" id="JBHSCZ010000003">
    <property type="protein sequence ID" value="MFC4263657.1"/>
    <property type="molecule type" value="Genomic_DNA"/>
</dbReference>
<dbReference type="Proteomes" id="UP001595907">
    <property type="component" value="Unassembled WGS sequence"/>
</dbReference>
<gene>
    <name evidence="2" type="ORF">ACFOWM_12250</name>
</gene>
<keyword evidence="1" id="KW-1133">Transmembrane helix</keyword>
<sequence length="144" mass="16323">MKQQNFSNHSQIVPIFHYGVLIPVLAMITCSTISLYRHYSAGLGLMLPSIALLGSVVLFLVAFLSRSFALKAQDRAIRAEENLRYFVLTGKLYDHRLSLRQVIALRFAPNEELVALAQRAVTENLSPKEIKAAIQQWKGDYYRV</sequence>
<feature type="transmembrane region" description="Helical" evidence="1">
    <location>
        <begin position="42"/>
        <end position="65"/>
    </location>
</feature>
<keyword evidence="1" id="KW-0472">Membrane</keyword>
<dbReference type="InterPro" id="IPR045385">
    <property type="entry name" value="DUF6526"/>
</dbReference>
<accession>A0ABV8QVD9</accession>